<comment type="caution">
    <text evidence="1">The sequence shown here is derived from an EMBL/GenBank/DDBJ whole genome shotgun (WGS) entry which is preliminary data.</text>
</comment>
<dbReference type="SUPFAM" id="SSF54857">
    <property type="entry name" value="DNA damage-inducible protein DinI"/>
    <property type="match status" value="1"/>
</dbReference>
<reference evidence="1 2" key="1">
    <citation type="submission" date="2008-10" db="EMBL/GenBank/DDBJ databases">
        <title>Draft genome sequence of Providencia alcalifaciens (DSM 30120).</title>
        <authorList>
            <person name="Sudarsanam P."/>
            <person name="Ley R."/>
            <person name="Guruge J."/>
            <person name="Turnbaugh P.J."/>
            <person name="Mahowald M."/>
            <person name="Liep D."/>
            <person name="Gordon J."/>
        </authorList>
    </citation>
    <scope>NUCLEOTIDE SEQUENCE [LARGE SCALE GENOMIC DNA]</scope>
    <source>
        <strain evidence="1 2">DSM 30120</strain>
    </source>
</reference>
<dbReference type="PANTHER" id="PTHR36572:SF2">
    <property type="entry name" value="DNA DAMAGE-INDUCIBLE PROTEIN I"/>
    <property type="match status" value="1"/>
</dbReference>
<dbReference type="InterPro" id="IPR010391">
    <property type="entry name" value="DNA_damage-inducible_DinI-like"/>
</dbReference>
<gene>
    <name evidence="1" type="ORF">PROVALCAL_03451</name>
</gene>
<organism evidence="1 2">
    <name type="scientific">Providencia alcalifaciens DSM 30120</name>
    <dbReference type="NCBI Taxonomy" id="520999"/>
    <lineage>
        <taxon>Bacteria</taxon>
        <taxon>Pseudomonadati</taxon>
        <taxon>Pseudomonadota</taxon>
        <taxon>Gammaproteobacteria</taxon>
        <taxon>Enterobacterales</taxon>
        <taxon>Morganellaceae</taxon>
        <taxon>Providencia</taxon>
    </lineage>
</organism>
<dbReference type="PANTHER" id="PTHR36572">
    <property type="entry name" value="DNA DAMAGE-INDUCIBLE PROTEIN I-RELATED"/>
    <property type="match status" value="1"/>
</dbReference>
<dbReference type="AlphaFoldDB" id="B6XJA0"/>
<dbReference type="EMBL" id="ABXW01000062">
    <property type="protein sequence ID" value="EEB44637.1"/>
    <property type="molecule type" value="Genomic_DNA"/>
</dbReference>
<dbReference type="Gene3D" id="3.30.910.10">
    <property type="entry name" value="DinI-like"/>
    <property type="match status" value="1"/>
</dbReference>
<dbReference type="InterPro" id="IPR036687">
    <property type="entry name" value="DinI-like_sf"/>
</dbReference>
<dbReference type="GO" id="GO:0009432">
    <property type="term" value="P:SOS response"/>
    <property type="evidence" value="ECO:0007669"/>
    <property type="project" value="TreeGrafter"/>
</dbReference>
<reference evidence="1 2" key="2">
    <citation type="submission" date="2008-10" db="EMBL/GenBank/DDBJ databases">
        <authorList>
            <person name="Fulton L."/>
            <person name="Clifton S."/>
            <person name="Fulton B."/>
            <person name="Xu J."/>
            <person name="Minx P."/>
            <person name="Pepin K.H."/>
            <person name="Johnson M."/>
            <person name="Bhonagiri V."/>
            <person name="Nash W.E."/>
            <person name="Mardis E.R."/>
            <person name="Wilson R.K."/>
        </authorList>
    </citation>
    <scope>NUCLEOTIDE SEQUENCE [LARGE SCALE GENOMIC DNA]</scope>
    <source>
        <strain evidence="1 2">DSM 30120</strain>
    </source>
</reference>
<sequence length="86" mass="9871">MRGYIMPRIEILFDKESKQKPSDKTRNALQEQIIKRIGDRFGPLSLRVAMSSSQSLTISGTKTDDEKEEIGQILEEIWQDDSWVSA</sequence>
<protein>
    <submittedName>
        <fullName evidence="1">DinI-like family protein</fullName>
    </submittedName>
</protein>
<proteinExistence type="predicted"/>
<dbReference type="Proteomes" id="UP000003729">
    <property type="component" value="Unassembled WGS sequence"/>
</dbReference>
<dbReference type="eggNOG" id="ENOG502ZZQM">
    <property type="taxonomic scope" value="Bacteria"/>
</dbReference>
<accession>B6XJA0</accession>
<name>B6XJA0_9GAMM</name>
<evidence type="ECO:0000313" key="2">
    <source>
        <dbReference type="Proteomes" id="UP000003729"/>
    </source>
</evidence>
<evidence type="ECO:0000313" key="1">
    <source>
        <dbReference type="EMBL" id="EEB44637.1"/>
    </source>
</evidence>
<dbReference type="Pfam" id="PF06183">
    <property type="entry name" value="DinI"/>
    <property type="match status" value="1"/>
</dbReference>